<reference evidence="2" key="1">
    <citation type="journal article" date="2014" name="Int. J. Syst. Evol. Microbiol.">
        <title>Complete genome sequence of Corynebacterium casei LMG S-19264T (=DSM 44701T), isolated from a smear-ripened cheese.</title>
        <authorList>
            <consortium name="US DOE Joint Genome Institute (JGI-PGF)"/>
            <person name="Walter F."/>
            <person name="Albersmeier A."/>
            <person name="Kalinowski J."/>
            <person name="Ruckert C."/>
        </authorList>
    </citation>
    <scope>NUCLEOTIDE SEQUENCE</scope>
    <source>
        <strain evidence="2">KCTC 22169</strain>
    </source>
</reference>
<comment type="caution">
    <text evidence="2">The sequence shown here is derived from an EMBL/GenBank/DDBJ whole genome shotgun (WGS) entry which is preliminary data.</text>
</comment>
<proteinExistence type="predicted"/>
<reference evidence="2" key="2">
    <citation type="submission" date="2020-09" db="EMBL/GenBank/DDBJ databases">
        <authorList>
            <person name="Sun Q."/>
            <person name="Kim S."/>
        </authorList>
    </citation>
    <scope>NUCLEOTIDE SEQUENCE</scope>
    <source>
        <strain evidence="2">KCTC 22169</strain>
    </source>
</reference>
<name>A0A918N769_9GAMM</name>
<gene>
    <name evidence="2" type="ORF">GCM10007392_06100</name>
</gene>
<organism evidence="2 3">
    <name type="scientific">Saccharospirillum salsuginis</name>
    <dbReference type="NCBI Taxonomy" id="418750"/>
    <lineage>
        <taxon>Bacteria</taxon>
        <taxon>Pseudomonadati</taxon>
        <taxon>Pseudomonadota</taxon>
        <taxon>Gammaproteobacteria</taxon>
        <taxon>Oceanospirillales</taxon>
        <taxon>Saccharospirillaceae</taxon>
        <taxon>Saccharospirillum</taxon>
    </lineage>
</organism>
<evidence type="ECO:0000313" key="3">
    <source>
        <dbReference type="Proteomes" id="UP000626148"/>
    </source>
</evidence>
<keyword evidence="1" id="KW-0175">Coiled coil</keyword>
<dbReference type="EMBL" id="BMXR01000001">
    <property type="protein sequence ID" value="GGX41958.1"/>
    <property type="molecule type" value="Genomic_DNA"/>
</dbReference>
<evidence type="ECO:0000256" key="1">
    <source>
        <dbReference type="SAM" id="Coils"/>
    </source>
</evidence>
<keyword evidence="3" id="KW-1185">Reference proteome</keyword>
<dbReference type="RefSeq" id="WP_189606995.1">
    <property type="nucleotide sequence ID" value="NZ_BMXR01000001.1"/>
</dbReference>
<feature type="coiled-coil region" evidence="1">
    <location>
        <begin position="55"/>
        <end position="82"/>
    </location>
</feature>
<accession>A0A918N769</accession>
<dbReference type="AlphaFoldDB" id="A0A918N769"/>
<evidence type="ECO:0000313" key="2">
    <source>
        <dbReference type="EMBL" id="GGX41958.1"/>
    </source>
</evidence>
<dbReference type="Proteomes" id="UP000626148">
    <property type="component" value="Unassembled WGS sequence"/>
</dbReference>
<protein>
    <submittedName>
        <fullName evidence="2">Uncharacterized protein</fullName>
    </submittedName>
</protein>
<sequence>MPQSRTPTLLFTGLLAIILGIWSGNSFVYRLDLNRVPDRTYFVTSLKALVTPDSRESLALQNAIYQSRVEALERQRSDALARLNSVNDYLAPLEADVRTYRSLHQERVRMTQEEQTQLYIDLVSRYRDYQRAMSETESFVPLEDGDSLMALPSVYRDLIVREGGEVARAHNRFIKEPRDVSFAARYEGPLRRFLSEYDLNRVIIECRQSLCELHLSGEWEDPYYQAYEAIYHDLERTDWYDLTRLAGAHQYRGEGVQIQVWILGAGS</sequence>